<keyword evidence="9" id="KW-0414">Isoprene biosynthesis</keyword>
<comment type="similarity">
    <text evidence="1 9">Belongs to the GHMP kinase family. IspE subfamily.</text>
</comment>
<keyword evidence="14" id="KW-1185">Reference proteome</keyword>
<evidence type="ECO:0000256" key="8">
    <source>
        <dbReference type="ARBA" id="ARBA00032554"/>
    </source>
</evidence>
<dbReference type="SUPFAM" id="SSF55060">
    <property type="entry name" value="GHMP Kinase, C-terminal domain"/>
    <property type="match status" value="1"/>
</dbReference>
<comment type="caution">
    <text evidence="9">Lacks conserved residue(s) required for the propagation of feature annotation.</text>
</comment>
<gene>
    <name evidence="9" type="primary">ispE</name>
    <name evidence="13" type="ORF">GCM10011507_21850</name>
</gene>
<feature type="region of interest" description="Disordered" evidence="10">
    <location>
        <begin position="214"/>
        <end position="243"/>
    </location>
</feature>
<proteinExistence type="inferred from homology"/>
<keyword evidence="5 9" id="KW-0547">Nucleotide-binding</keyword>
<dbReference type="Gene3D" id="3.30.230.10">
    <property type="match status" value="1"/>
</dbReference>
<dbReference type="GO" id="GO:0019288">
    <property type="term" value="P:isopentenyl diphosphate biosynthetic process, methylerythritol 4-phosphate pathway"/>
    <property type="evidence" value="ECO:0007669"/>
    <property type="project" value="UniProtKB-UniRule"/>
</dbReference>
<dbReference type="InterPro" id="IPR004424">
    <property type="entry name" value="IspE"/>
</dbReference>
<feature type="active site" evidence="9">
    <location>
        <position position="10"/>
    </location>
</feature>
<evidence type="ECO:0000259" key="11">
    <source>
        <dbReference type="Pfam" id="PF00288"/>
    </source>
</evidence>
<dbReference type="HAMAP" id="MF_00061">
    <property type="entry name" value="IspE"/>
    <property type="match status" value="1"/>
</dbReference>
<keyword evidence="6 9" id="KW-0418">Kinase</keyword>
<dbReference type="GO" id="GO:0016114">
    <property type="term" value="P:terpenoid biosynthetic process"/>
    <property type="evidence" value="ECO:0007669"/>
    <property type="project" value="InterPro"/>
</dbReference>
<dbReference type="GO" id="GO:0005524">
    <property type="term" value="F:ATP binding"/>
    <property type="evidence" value="ECO:0007669"/>
    <property type="project" value="UniProtKB-UniRule"/>
</dbReference>
<dbReference type="SUPFAM" id="SSF54211">
    <property type="entry name" value="Ribosomal protein S5 domain 2-like"/>
    <property type="match status" value="1"/>
</dbReference>
<comment type="caution">
    <text evidence="13">The sequence shown here is derived from an EMBL/GenBank/DDBJ whole genome shotgun (WGS) entry which is preliminary data.</text>
</comment>
<name>A0A916W646_9BACT</name>
<dbReference type="RefSeq" id="WP_229668875.1">
    <property type="nucleotide sequence ID" value="NZ_BMJB01000001.1"/>
</dbReference>
<dbReference type="InterPro" id="IPR014721">
    <property type="entry name" value="Ribsml_uS5_D2-typ_fold_subgr"/>
</dbReference>
<protein>
    <recommendedName>
        <fullName evidence="3 9">4-diphosphocytidyl-2-C-methyl-D-erythritol kinase</fullName>
        <shortName evidence="9">CMK</shortName>
        <ecNumber evidence="2 9">2.7.1.148</ecNumber>
    </recommendedName>
    <alternativeName>
        <fullName evidence="8 9">4-(cytidine-5'-diphospho)-2-C-methyl-D-erythritol kinase</fullName>
    </alternativeName>
</protein>
<evidence type="ECO:0000313" key="14">
    <source>
        <dbReference type="Proteomes" id="UP000648801"/>
    </source>
</evidence>
<evidence type="ECO:0000313" key="13">
    <source>
        <dbReference type="EMBL" id="GGA69929.1"/>
    </source>
</evidence>
<comment type="catalytic activity">
    <reaction evidence="9">
        <text>4-CDP-2-C-methyl-D-erythritol + ATP = 4-CDP-2-C-methyl-D-erythritol 2-phosphate + ADP + H(+)</text>
        <dbReference type="Rhea" id="RHEA:18437"/>
        <dbReference type="ChEBI" id="CHEBI:15378"/>
        <dbReference type="ChEBI" id="CHEBI:30616"/>
        <dbReference type="ChEBI" id="CHEBI:57823"/>
        <dbReference type="ChEBI" id="CHEBI:57919"/>
        <dbReference type="ChEBI" id="CHEBI:456216"/>
        <dbReference type="EC" id="2.7.1.148"/>
    </reaction>
</comment>
<reference evidence="13" key="2">
    <citation type="submission" date="2020-09" db="EMBL/GenBank/DDBJ databases">
        <authorList>
            <person name="Sun Q."/>
            <person name="Zhou Y."/>
        </authorList>
    </citation>
    <scope>NUCLEOTIDE SEQUENCE</scope>
    <source>
        <strain evidence="13">CGMCC 1.15447</strain>
    </source>
</reference>
<feature type="domain" description="GHMP kinase N-terminal" evidence="11">
    <location>
        <begin position="73"/>
        <end position="149"/>
    </location>
</feature>
<dbReference type="Pfam" id="PF08544">
    <property type="entry name" value="GHMP_kinases_C"/>
    <property type="match status" value="1"/>
</dbReference>
<dbReference type="Pfam" id="PF00288">
    <property type="entry name" value="GHMP_kinases_N"/>
    <property type="match status" value="1"/>
</dbReference>
<evidence type="ECO:0000256" key="4">
    <source>
        <dbReference type="ARBA" id="ARBA00022679"/>
    </source>
</evidence>
<dbReference type="PANTHER" id="PTHR43527">
    <property type="entry name" value="4-DIPHOSPHOCYTIDYL-2-C-METHYL-D-ERYTHRITOL KINASE, CHLOROPLASTIC"/>
    <property type="match status" value="1"/>
</dbReference>
<organism evidence="13 14">
    <name type="scientific">Edaphobacter acidisoli</name>
    <dbReference type="NCBI Taxonomy" id="2040573"/>
    <lineage>
        <taxon>Bacteria</taxon>
        <taxon>Pseudomonadati</taxon>
        <taxon>Acidobacteriota</taxon>
        <taxon>Terriglobia</taxon>
        <taxon>Terriglobales</taxon>
        <taxon>Acidobacteriaceae</taxon>
        <taxon>Edaphobacter</taxon>
    </lineage>
</organism>
<dbReference type="EMBL" id="BMJB01000001">
    <property type="protein sequence ID" value="GGA69929.1"/>
    <property type="molecule type" value="Genomic_DNA"/>
</dbReference>
<dbReference type="GO" id="GO:0050515">
    <property type="term" value="F:4-(cytidine 5'-diphospho)-2-C-methyl-D-erythritol kinase activity"/>
    <property type="evidence" value="ECO:0007669"/>
    <property type="project" value="UniProtKB-UniRule"/>
</dbReference>
<feature type="active site" evidence="9">
    <location>
        <position position="141"/>
    </location>
</feature>
<dbReference type="InterPro" id="IPR013750">
    <property type="entry name" value="GHMP_kinase_C_dom"/>
</dbReference>
<evidence type="ECO:0000256" key="1">
    <source>
        <dbReference type="ARBA" id="ARBA00009684"/>
    </source>
</evidence>
<keyword evidence="4 9" id="KW-0808">Transferase</keyword>
<comment type="function">
    <text evidence="9">Catalyzes the phosphorylation of the position 2 hydroxy group of 4-diphosphocytidyl-2C-methyl-D-erythritol.</text>
</comment>
<evidence type="ECO:0000256" key="2">
    <source>
        <dbReference type="ARBA" id="ARBA00012052"/>
    </source>
</evidence>
<comment type="pathway">
    <text evidence="9">Isoprenoid biosynthesis; isopentenyl diphosphate biosynthesis via DXP pathway; isopentenyl diphosphate from 1-deoxy-D-xylulose 5-phosphate: step 3/6.</text>
</comment>
<evidence type="ECO:0000259" key="12">
    <source>
        <dbReference type="Pfam" id="PF08544"/>
    </source>
</evidence>
<dbReference type="InterPro" id="IPR020568">
    <property type="entry name" value="Ribosomal_Su5_D2-typ_SF"/>
</dbReference>
<sequence>MTTTVRSYSKINLGLAIGPVRGDGFHGLATMYQTLGLHDLVTVSARMLGAGAASRISLTTNDKRVPVDARNTCWKMVERALGRLGLAAEVAIHIEKRLPVQGGMGAGSANAAAALLGLERELGFALPGAERLRLAGEVGSDVPLFLLGGAVLGLGRGEMVFAMPDFPRTWCVVAVPEVGVSTPQAFRDWDALASGAKAPSSHSGVYGTAEAVPLTAPGDESGFQPSEISGHPEPGASPQAGIKRAFGPESLASSTLPRAALRENRGLTSVPAVDRLEMLSLAYASLSAPVGARTGDGKAGTSGIVRVEVPDLKQVESDRGQTTAMNDLAEDALLALVRTGIGNRGLQNDFEDVVFPKHPSLRQIKRQLMGDGSAGSGGTAVYAALSGSGSALFGLYRSEADAVAAQRRVQESGCKALLTTTLPRTDYWREMFAE</sequence>
<evidence type="ECO:0000256" key="5">
    <source>
        <dbReference type="ARBA" id="ARBA00022741"/>
    </source>
</evidence>
<evidence type="ECO:0000256" key="7">
    <source>
        <dbReference type="ARBA" id="ARBA00022840"/>
    </source>
</evidence>
<feature type="domain" description="GHMP kinase C-terminal" evidence="12">
    <location>
        <begin position="345"/>
        <end position="412"/>
    </location>
</feature>
<keyword evidence="7 9" id="KW-0067">ATP-binding</keyword>
<dbReference type="PANTHER" id="PTHR43527:SF2">
    <property type="entry name" value="4-DIPHOSPHOCYTIDYL-2-C-METHYL-D-ERYTHRITOL KINASE, CHLOROPLASTIC"/>
    <property type="match status" value="1"/>
</dbReference>
<evidence type="ECO:0000256" key="3">
    <source>
        <dbReference type="ARBA" id="ARBA00017473"/>
    </source>
</evidence>
<accession>A0A916W646</accession>
<evidence type="ECO:0000256" key="9">
    <source>
        <dbReference type="HAMAP-Rule" id="MF_00061"/>
    </source>
</evidence>
<dbReference type="Gene3D" id="3.30.70.890">
    <property type="entry name" value="GHMP kinase, C-terminal domain"/>
    <property type="match status" value="1"/>
</dbReference>
<dbReference type="InterPro" id="IPR036554">
    <property type="entry name" value="GHMP_kinase_C_sf"/>
</dbReference>
<evidence type="ECO:0000256" key="10">
    <source>
        <dbReference type="SAM" id="MobiDB-lite"/>
    </source>
</evidence>
<dbReference type="AlphaFoldDB" id="A0A916W646"/>
<reference evidence="13" key="1">
    <citation type="journal article" date="2014" name="Int. J. Syst. Evol. Microbiol.">
        <title>Complete genome sequence of Corynebacterium casei LMG S-19264T (=DSM 44701T), isolated from a smear-ripened cheese.</title>
        <authorList>
            <consortium name="US DOE Joint Genome Institute (JGI-PGF)"/>
            <person name="Walter F."/>
            <person name="Albersmeier A."/>
            <person name="Kalinowski J."/>
            <person name="Ruckert C."/>
        </authorList>
    </citation>
    <scope>NUCLEOTIDE SEQUENCE</scope>
    <source>
        <strain evidence="13">CGMCC 1.15447</strain>
    </source>
</reference>
<dbReference type="EC" id="2.7.1.148" evidence="2 9"/>
<evidence type="ECO:0000256" key="6">
    <source>
        <dbReference type="ARBA" id="ARBA00022777"/>
    </source>
</evidence>
<dbReference type="InterPro" id="IPR006204">
    <property type="entry name" value="GHMP_kinase_N_dom"/>
</dbReference>
<dbReference type="Proteomes" id="UP000648801">
    <property type="component" value="Unassembled WGS sequence"/>
</dbReference>